<name>A0ACC6PHA9_9BACL</name>
<proteinExistence type="predicted"/>
<keyword evidence="2" id="KW-1185">Reference proteome</keyword>
<comment type="caution">
    <text evidence="1">The sequence shown here is derived from an EMBL/GenBank/DDBJ whole genome shotgun (WGS) entry which is preliminary data.</text>
</comment>
<organism evidence="1 2">
    <name type="scientific">Saccharibacillus sacchari</name>
    <dbReference type="NCBI Taxonomy" id="456493"/>
    <lineage>
        <taxon>Bacteria</taxon>
        <taxon>Bacillati</taxon>
        <taxon>Bacillota</taxon>
        <taxon>Bacilli</taxon>
        <taxon>Bacillales</taxon>
        <taxon>Paenibacillaceae</taxon>
        <taxon>Saccharibacillus</taxon>
    </lineage>
</organism>
<evidence type="ECO:0000313" key="2">
    <source>
        <dbReference type="Proteomes" id="UP001380953"/>
    </source>
</evidence>
<protein>
    <submittedName>
        <fullName evidence="1">NAD(P)-dependent oxidoreductase</fullName>
    </submittedName>
</protein>
<accession>A0ACC6PHA9</accession>
<dbReference type="Proteomes" id="UP001380953">
    <property type="component" value="Unassembled WGS sequence"/>
</dbReference>
<dbReference type="EMBL" id="JBBKAR010000052">
    <property type="protein sequence ID" value="MEJ8306284.1"/>
    <property type="molecule type" value="Genomic_DNA"/>
</dbReference>
<sequence>MKMLVTGATGFLGKRLAHSLLKDGHEVTGLGRNKQIGRLLEQDGIPFIQAELSDKEAVRSAIARGFDVVVHCGALSASWGKDEAFEAANIRGTAHVAEACLLGEVPRLIHISTPSVYFGLGERTNVRENDPLPAKQISAYARTKLAAEHEVLRVGRSGLGTIILRPRALYGPGDRTILPRLIEANEQTGVPFIGGGEALIDLTYIDDAVRAIRLAATAPVEALGGIYNISGGQPIRFAEAAELLFAKLGKPLRPKNIPFAVACAAATVLETAAKWRPSGGEPLLTRSLVGMLGSSQTLDIQAARAALGYEPAVGIDEGLDHFVKWWQEQQREDGAL</sequence>
<gene>
    <name evidence="1" type="ORF">WKI47_20460</name>
</gene>
<evidence type="ECO:0000313" key="1">
    <source>
        <dbReference type="EMBL" id="MEJ8306284.1"/>
    </source>
</evidence>
<reference evidence="1" key="1">
    <citation type="submission" date="2024-03" db="EMBL/GenBank/DDBJ databases">
        <title>Whole genome sequecning of epiphytes from Marcgravia umbellata leaves.</title>
        <authorList>
            <person name="Kumar G."/>
            <person name="Savka M.A."/>
        </authorList>
    </citation>
    <scope>NUCLEOTIDE SEQUENCE</scope>
    <source>
        <strain evidence="1">RIT_BL5</strain>
    </source>
</reference>